<dbReference type="GO" id="GO:0030428">
    <property type="term" value="C:cell septum"/>
    <property type="evidence" value="ECO:0007669"/>
    <property type="project" value="TreeGrafter"/>
</dbReference>
<dbReference type="GO" id="GO:0032153">
    <property type="term" value="C:cell division site"/>
    <property type="evidence" value="ECO:0007669"/>
    <property type="project" value="UniProtKB-UniRule"/>
</dbReference>
<keyword evidence="1 7" id="KW-1003">Cell membrane</keyword>
<keyword evidence="4 7" id="KW-1133">Transmembrane helix</keyword>
<evidence type="ECO:0000256" key="4">
    <source>
        <dbReference type="ARBA" id="ARBA00022989"/>
    </source>
</evidence>
<dbReference type="EMBL" id="QGKM01000052">
    <property type="protein sequence ID" value="PWQ94946.1"/>
    <property type="molecule type" value="Genomic_DNA"/>
</dbReference>
<comment type="subunit">
    <text evidence="7">Part of a complex composed of FtsB, FtsL and FtsQ.</text>
</comment>
<organism evidence="9 10">
    <name type="scientific">Leucothrix pacifica</name>
    <dbReference type="NCBI Taxonomy" id="1247513"/>
    <lineage>
        <taxon>Bacteria</taxon>
        <taxon>Pseudomonadati</taxon>
        <taxon>Pseudomonadota</taxon>
        <taxon>Gammaproteobacteria</taxon>
        <taxon>Thiotrichales</taxon>
        <taxon>Thiotrichaceae</taxon>
        <taxon>Leucothrix</taxon>
    </lineage>
</organism>
<protein>
    <recommendedName>
        <fullName evidence="7">Cell division protein FtsB</fullName>
    </recommendedName>
</protein>
<feature type="topological domain" description="Periplasmic" evidence="7">
    <location>
        <begin position="42"/>
        <end position="131"/>
    </location>
</feature>
<keyword evidence="7" id="KW-0997">Cell inner membrane</keyword>
<evidence type="ECO:0000256" key="3">
    <source>
        <dbReference type="ARBA" id="ARBA00022692"/>
    </source>
</evidence>
<comment type="function">
    <text evidence="7">Essential cell division protein. May link together the upstream cell division proteins, which are predominantly cytoplasmic, with the downstream cell division proteins, which are predominantly periplasmic.</text>
</comment>
<keyword evidence="7" id="KW-0175">Coiled coil</keyword>
<keyword evidence="6 7" id="KW-0131">Cell cycle</keyword>
<feature type="coiled-coil region" evidence="7">
    <location>
        <begin position="49"/>
        <end position="90"/>
    </location>
</feature>
<keyword evidence="10" id="KW-1185">Reference proteome</keyword>
<dbReference type="OrthoDB" id="7061211at2"/>
<name>A0A317C8S4_9GAMM</name>
<comment type="similarity">
    <text evidence="7">Belongs to the FtsB family.</text>
</comment>
<dbReference type="InterPro" id="IPR007060">
    <property type="entry name" value="FtsL/DivIC"/>
</dbReference>
<feature type="topological domain" description="Cytoplasmic" evidence="7">
    <location>
        <begin position="1"/>
        <end position="23"/>
    </location>
</feature>
<evidence type="ECO:0000256" key="2">
    <source>
        <dbReference type="ARBA" id="ARBA00022618"/>
    </source>
</evidence>
<dbReference type="PANTHER" id="PTHR37485">
    <property type="entry name" value="CELL DIVISION PROTEIN FTSB"/>
    <property type="match status" value="1"/>
</dbReference>
<evidence type="ECO:0000313" key="10">
    <source>
        <dbReference type="Proteomes" id="UP000245539"/>
    </source>
</evidence>
<gene>
    <name evidence="7" type="primary">ftsB</name>
    <name evidence="9" type="ORF">DKW60_16215</name>
</gene>
<evidence type="ECO:0000256" key="7">
    <source>
        <dbReference type="HAMAP-Rule" id="MF_00599"/>
    </source>
</evidence>
<dbReference type="PANTHER" id="PTHR37485:SF1">
    <property type="entry name" value="CELL DIVISION PROTEIN FTSB"/>
    <property type="match status" value="1"/>
</dbReference>
<sequence length="131" mass="14940">MPAMRVLQHSVTWANEGSLSMKYLITIMAVLLILLLVSLWVGHGSYPAKWQLEDEIKAMQQQNEQQRELNRQIRAELEDAQSGNAAVEERARSELGMIRNRETFYEVILDKKEESPRAVLPSENPSTSATE</sequence>
<evidence type="ECO:0000256" key="1">
    <source>
        <dbReference type="ARBA" id="ARBA00022475"/>
    </source>
</evidence>
<keyword evidence="5 7" id="KW-0472">Membrane</keyword>
<comment type="subcellular location">
    <subcellularLocation>
        <location evidence="7">Cell inner membrane</location>
        <topology evidence="7">Single-pass type II membrane protein</topology>
    </subcellularLocation>
    <text evidence="7">Localizes to the division septum.</text>
</comment>
<evidence type="ECO:0000256" key="5">
    <source>
        <dbReference type="ARBA" id="ARBA00023136"/>
    </source>
</evidence>
<evidence type="ECO:0000256" key="8">
    <source>
        <dbReference type="SAM" id="Phobius"/>
    </source>
</evidence>
<reference evidence="9 10" key="1">
    <citation type="submission" date="2018-05" db="EMBL/GenBank/DDBJ databases">
        <title>Leucothrix arctica sp. nov., isolated from Arctic seawater.</title>
        <authorList>
            <person name="Choi A."/>
            <person name="Baek K."/>
        </authorList>
    </citation>
    <scope>NUCLEOTIDE SEQUENCE [LARGE SCALE GENOMIC DNA]</scope>
    <source>
        <strain evidence="9 10">JCM 18388</strain>
    </source>
</reference>
<evidence type="ECO:0000256" key="6">
    <source>
        <dbReference type="ARBA" id="ARBA00023306"/>
    </source>
</evidence>
<dbReference type="AlphaFoldDB" id="A0A317C8S4"/>
<dbReference type="InterPro" id="IPR023081">
    <property type="entry name" value="Cell_div_FtsB"/>
</dbReference>
<dbReference type="Pfam" id="PF04977">
    <property type="entry name" value="DivIC"/>
    <property type="match status" value="1"/>
</dbReference>
<proteinExistence type="inferred from homology"/>
<dbReference type="GO" id="GO:0043093">
    <property type="term" value="P:FtsZ-dependent cytokinesis"/>
    <property type="evidence" value="ECO:0007669"/>
    <property type="project" value="UniProtKB-UniRule"/>
</dbReference>
<keyword evidence="2 7" id="KW-0132">Cell division</keyword>
<comment type="caution">
    <text evidence="9">The sequence shown here is derived from an EMBL/GenBank/DDBJ whole genome shotgun (WGS) entry which is preliminary data.</text>
</comment>
<evidence type="ECO:0000313" key="9">
    <source>
        <dbReference type="EMBL" id="PWQ94946.1"/>
    </source>
</evidence>
<feature type="transmembrane region" description="Helical" evidence="8">
    <location>
        <begin position="20"/>
        <end position="41"/>
    </location>
</feature>
<dbReference type="HAMAP" id="MF_00599">
    <property type="entry name" value="FtsB"/>
    <property type="match status" value="1"/>
</dbReference>
<dbReference type="GO" id="GO:0005886">
    <property type="term" value="C:plasma membrane"/>
    <property type="evidence" value="ECO:0007669"/>
    <property type="project" value="UniProtKB-SubCell"/>
</dbReference>
<accession>A0A317C8S4</accession>
<dbReference type="Proteomes" id="UP000245539">
    <property type="component" value="Unassembled WGS sequence"/>
</dbReference>
<keyword evidence="3 7" id="KW-0812">Transmembrane</keyword>